<feature type="transmembrane region" description="Helical" evidence="1">
    <location>
        <begin position="56"/>
        <end position="79"/>
    </location>
</feature>
<gene>
    <name evidence="2" type="ORF">QCA50_011844</name>
</gene>
<accession>A0AAW0G0X3</accession>
<sequence length="358" mass="40059">MVQNMDHPGFLYDPACYKCGGYVREEVRLQALPLSTCQVHWFGKGKMTNWMDPAVMAAQSAAFVKLVHCVVGIYFWEFVISLDFDWSFVNGRRRFRWPMVFYFLNRYFMLATFICLLFSLDSPLDKPLNCRPLYIFMQLAGNMSAGFASINLAIRTMAIWNQNKFVVIPLVVLILGHWSLILQGGNLQAAWFPGQGCVITSTGNKVFAAQFIYTMCFDFIVLVLATWRLAGPQGTRSQIGQLLVRDGLAYFVIALLGNVVVSVFELMNLNPVMNVIFNPPSIMIATVAATRAVRNLQEHVTRGPEMLSNKQPSSSGLQFNTGGPAISIAHGKSEGVHVQMETFSAGDSHDMRKRSLDV</sequence>
<evidence type="ECO:0000313" key="2">
    <source>
        <dbReference type="EMBL" id="KAK7685009.1"/>
    </source>
</evidence>
<comment type="caution">
    <text evidence="2">The sequence shown here is derived from an EMBL/GenBank/DDBJ whole genome shotgun (WGS) entry which is preliminary data.</text>
</comment>
<feature type="transmembrane region" description="Helical" evidence="1">
    <location>
        <begin position="248"/>
        <end position="269"/>
    </location>
</feature>
<dbReference type="EMBL" id="JASBNA010000022">
    <property type="protein sequence ID" value="KAK7685009.1"/>
    <property type="molecule type" value="Genomic_DNA"/>
</dbReference>
<keyword evidence="3" id="KW-1185">Reference proteome</keyword>
<keyword evidence="1" id="KW-1133">Transmembrane helix</keyword>
<keyword evidence="1" id="KW-0472">Membrane</keyword>
<evidence type="ECO:0000313" key="3">
    <source>
        <dbReference type="Proteomes" id="UP001385951"/>
    </source>
</evidence>
<proteinExistence type="predicted"/>
<dbReference type="Proteomes" id="UP001385951">
    <property type="component" value="Unassembled WGS sequence"/>
</dbReference>
<feature type="transmembrane region" description="Helical" evidence="1">
    <location>
        <begin position="132"/>
        <end position="154"/>
    </location>
</feature>
<feature type="transmembrane region" description="Helical" evidence="1">
    <location>
        <begin position="100"/>
        <end position="120"/>
    </location>
</feature>
<keyword evidence="1" id="KW-0812">Transmembrane</keyword>
<reference evidence="2 3" key="1">
    <citation type="submission" date="2022-09" db="EMBL/GenBank/DDBJ databases">
        <authorList>
            <person name="Palmer J.M."/>
        </authorList>
    </citation>
    <scope>NUCLEOTIDE SEQUENCE [LARGE SCALE GENOMIC DNA]</scope>
    <source>
        <strain evidence="2 3">DSM 7382</strain>
    </source>
</reference>
<dbReference type="AlphaFoldDB" id="A0AAW0G0X3"/>
<protein>
    <submittedName>
        <fullName evidence="2">Uncharacterized protein</fullName>
    </submittedName>
</protein>
<organism evidence="2 3">
    <name type="scientific">Cerrena zonata</name>
    <dbReference type="NCBI Taxonomy" id="2478898"/>
    <lineage>
        <taxon>Eukaryota</taxon>
        <taxon>Fungi</taxon>
        <taxon>Dikarya</taxon>
        <taxon>Basidiomycota</taxon>
        <taxon>Agaricomycotina</taxon>
        <taxon>Agaricomycetes</taxon>
        <taxon>Polyporales</taxon>
        <taxon>Cerrenaceae</taxon>
        <taxon>Cerrena</taxon>
    </lineage>
</organism>
<feature type="transmembrane region" description="Helical" evidence="1">
    <location>
        <begin position="207"/>
        <end position="227"/>
    </location>
</feature>
<name>A0AAW0G0X3_9APHY</name>
<feature type="transmembrane region" description="Helical" evidence="1">
    <location>
        <begin position="166"/>
        <end position="187"/>
    </location>
</feature>
<evidence type="ECO:0000256" key="1">
    <source>
        <dbReference type="SAM" id="Phobius"/>
    </source>
</evidence>